<organism evidence="1 2">
    <name type="scientific">Cinchona calisaya</name>
    <dbReference type="NCBI Taxonomy" id="153742"/>
    <lineage>
        <taxon>Eukaryota</taxon>
        <taxon>Viridiplantae</taxon>
        <taxon>Streptophyta</taxon>
        <taxon>Embryophyta</taxon>
        <taxon>Tracheophyta</taxon>
        <taxon>Spermatophyta</taxon>
        <taxon>Magnoliopsida</taxon>
        <taxon>eudicotyledons</taxon>
        <taxon>Gunneridae</taxon>
        <taxon>Pentapetalae</taxon>
        <taxon>asterids</taxon>
        <taxon>lamiids</taxon>
        <taxon>Gentianales</taxon>
        <taxon>Rubiaceae</taxon>
        <taxon>Cinchonoideae</taxon>
        <taxon>Cinchoneae</taxon>
        <taxon>Cinchona</taxon>
    </lineage>
</organism>
<dbReference type="AlphaFoldDB" id="A0ABD3B1M7"/>
<evidence type="ECO:0000313" key="1">
    <source>
        <dbReference type="EMBL" id="KAL3537326.1"/>
    </source>
</evidence>
<accession>A0ABD3B1M7</accession>
<comment type="caution">
    <text evidence="1">The sequence shown here is derived from an EMBL/GenBank/DDBJ whole genome shotgun (WGS) entry which is preliminary data.</text>
</comment>
<reference evidence="1 2" key="1">
    <citation type="submission" date="2024-11" db="EMBL/GenBank/DDBJ databases">
        <title>A near-complete genome assembly of Cinchona calisaya.</title>
        <authorList>
            <person name="Lian D.C."/>
            <person name="Zhao X.W."/>
            <person name="Wei L."/>
        </authorList>
    </citation>
    <scope>NUCLEOTIDE SEQUENCE [LARGE SCALE GENOMIC DNA]</scope>
    <source>
        <tissue evidence="1">Nenye</tissue>
    </source>
</reference>
<sequence length="93" mass="10826">MCTLKGDEIFVEEKSSARIFILNRLKQLTEFNFPMFESCLSVRSPFIWTLQDDYLALEIQISRLLDLFLDSEKDPNVKLIVLKELLLSLPNTS</sequence>
<keyword evidence="2" id="KW-1185">Reference proteome</keyword>
<name>A0ABD3B1M7_9GENT</name>
<protein>
    <submittedName>
        <fullName evidence="1">Uncharacterized protein</fullName>
    </submittedName>
</protein>
<dbReference type="Proteomes" id="UP001630127">
    <property type="component" value="Unassembled WGS sequence"/>
</dbReference>
<feature type="non-terminal residue" evidence="1">
    <location>
        <position position="93"/>
    </location>
</feature>
<dbReference type="EMBL" id="JBJUIK010000001">
    <property type="protein sequence ID" value="KAL3537326.1"/>
    <property type="molecule type" value="Genomic_DNA"/>
</dbReference>
<evidence type="ECO:0000313" key="2">
    <source>
        <dbReference type="Proteomes" id="UP001630127"/>
    </source>
</evidence>
<proteinExistence type="predicted"/>
<gene>
    <name evidence="1" type="ORF">ACH5RR_000692</name>
</gene>